<evidence type="ECO:0000256" key="1">
    <source>
        <dbReference type="ARBA" id="ARBA00007831"/>
    </source>
</evidence>
<dbReference type="GO" id="GO:0005737">
    <property type="term" value="C:cytoplasm"/>
    <property type="evidence" value="ECO:0007669"/>
    <property type="project" value="TreeGrafter"/>
</dbReference>
<dbReference type="PANTHER" id="PTHR10502:SF175">
    <property type="entry name" value="ANNEXIN A13"/>
    <property type="match status" value="1"/>
</dbReference>
<dbReference type="FunFam" id="1.10.220.10:FF:000003">
    <property type="entry name" value="Annexin"/>
    <property type="match status" value="1"/>
</dbReference>
<dbReference type="PRINTS" id="PR00196">
    <property type="entry name" value="ANNEXIN"/>
</dbReference>
<dbReference type="RefSeq" id="XP_009046376.1">
    <property type="nucleotide sequence ID" value="XM_009048128.1"/>
</dbReference>
<dbReference type="GO" id="GO:0005634">
    <property type="term" value="C:nucleus"/>
    <property type="evidence" value="ECO:0007669"/>
    <property type="project" value="TreeGrafter"/>
</dbReference>
<dbReference type="GO" id="GO:0001786">
    <property type="term" value="F:phosphatidylserine binding"/>
    <property type="evidence" value="ECO:0007669"/>
    <property type="project" value="TreeGrafter"/>
</dbReference>
<dbReference type="GeneID" id="20230641"/>
<dbReference type="AlphaFoldDB" id="V4B5U6"/>
<organism evidence="6 7">
    <name type="scientific">Lottia gigantea</name>
    <name type="common">Giant owl limpet</name>
    <dbReference type="NCBI Taxonomy" id="225164"/>
    <lineage>
        <taxon>Eukaryota</taxon>
        <taxon>Metazoa</taxon>
        <taxon>Spiralia</taxon>
        <taxon>Lophotrochozoa</taxon>
        <taxon>Mollusca</taxon>
        <taxon>Gastropoda</taxon>
        <taxon>Patellogastropoda</taxon>
        <taxon>Lottioidea</taxon>
        <taxon>Lottiidae</taxon>
        <taxon>Lottia</taxon>
    </lineage>
</organism>
<reference evidence="6 7" key="1">
    <citation type="journal article" date="2013" name="Nature">
        <title>Insights into bilaterian evolution from three spiralian genomes.</title>
        <authorList>
            <person name="Simakov O."/>
            <person name="Marletaz F."/>
            <person name="Cho S.J."/>
            <person name="Edsinger-Gonzales E."/>
            <person name="Havlak P."/>
            <person name="Hellsten U."/>
            <person name="Kuo D.H."/>
            <person name="Larsson T."/>
            <person name="Lv J."/>
            <person name="Arendt D."/>
            <person name="Savage R."/>
            <person name="Osoegawa K."/>
            <person name="de Jong P."/>
            <person name="Grimwood J."/>
            <person name="Chapman J.A."/>
            <person name="Shapiro H."/>
            <person name="Aerts A."/>
            <person name="Otillar R.P."/>
            <person name="Terry A.Y."/>
            <person name="Boore J.L."/>
            <person name="Grigoriev I.V."/>
            <person name="Lindberg D.R."/>
            <person name="Seaver E.C."/>
            <person name="Weisblat D.A."/>
            <person name="Putnam N.H."/>
            <person name="Rokhsar D.S."/>
        </authorList>
    </citation>
    <scope>NUCLEOTIDE SEQUENCE [LARGE SCALE GENOMIC DNA]</scope>
</reference>
<dbReference type="InterPro" id="IPR018252">
    <property type="entry name" value="Annexin_repeat_CS"/>
</dbReference>
<dbReference type="InterPro" id="IPR037104">
    <property type="entry name" value="Annexin_sf"/>
</dbReference>
<dbReference type="SMART" id="SM00335">
    <property type="entry name" value="ANX"/>
    <property type="match status" value="4"/>
</dbReference>
<keyword evidence="3 4" id="KW-0041">Annexin</keyword>
<comment type="domain">
    <text evidence="4">A pair of annexin repeats may form one binding site for calcium and phospholipid.</text>
</comment>
<dbReference type="GO" id="GO:0012506">
    <property type="term" value="C:vesicle membrane"/>
    <property type="evidence" value="ECO:0007669"/>
    <property type="project" value="TreeGrafter"/>
</dbReference>
<dbReference type="Proteomes" id="UP000030746">
    <property type="component" value="Unassembled WGS sequence"/>
</dbReference>
<evidence type="ECO:0000313" key="7">
    <source>
        <dbReference type="Proteomes" id="UP000030746"/>
    </source>
</evidence>
<dbReference type="KEGG" id="lgi:LOTGIDRAFT_110812"/>
<dbReference type="EMBL" id="KB200129">
    <property type="protein sequence ID" value="ESP02906.1"/>
    <property type="molecule type" value="Genomic_DNA"/>
</dbReference>
<dbReference type="FunFam" id="1.10.220.10:FF:000004">
    <property type="entry name" value="Annexin"/>
    <property type="match status" value="1"/>
</dbReference>
<keyword evidence="2 4" id="KW-0677">Repeat</keyword>
<dbReference type="GO" id="GO:0005544">
    <property type="term" value="F:calcium-dependent phospholipid binding"/>
    <property type="evidence" value="ECO:0007669"/>
    <property type="project" value="UniProtKB-KW"/>
</dbReference>
<keyword evidence="4" id="KW-0106">Calcium</keyword>
<protein>
    <recommendedName>
        <fullName evidence="4">Annexin</fullName>
    </recommendedName>
</protein>
<evidence type="ECO:0000256" key="5">
    <source>
        <dbReference type="SAM" id="MobiDB-lite"/>
    </source>
</evidence>
<gene>
    <name evidence="6" type="ORF">LOTGIDRAFT_110812</name>
</gene>
<dbReference type="PROSITE" id="PS00223">
    <property type="entry name" value="ANNEXIN_1"/>
    <property type="match status" value="1"/>
</dbReference>
<dbReference type="OrthoDB" id="2163395at2759"/>
<proteinExistence type="inferred from homology"/>
<accession>V4B5U6</accession>
<name>V4B5U6_LOTGI</name>
<keyword evidence="4" id="KW-0111">Calcium/phospholipid-binding</keyword>
<dbReference type="SUPFAM" id="SSF47874">
    <property type="entry name" value="Annexin"/>
    <property type="match status" value="1"/>
</dbReference>
<dbReference type="Pfam" id="PF00191">
    <property type="entry name" value="Annexin"/>
    <property type="match status" value="4"/>
</dbReference>
<keyword evidence="7" id="KW-1185">Reference proteome</keyword>
<dbReference type="CTD" id="20230641"/>
<feature type="compositionally biased region" description="Basic and acidic residues" evidence="5">
    <location>
        <begin position="163"/>
        <end position="181"/>
    </location>
</feature>
<evidence type="ECO:0000313" key="6">
    <source>
        <dbReference type="EMBL" id="ESP02906.1"/>
    </source>
</evidence>
<feature type="non-terminal residue" evidence="6">
    <location>
        <position position="1"/>
    </location>
</feature>
<dbReference type="InterPro" id="IPR018502">
    <property type="entry name" value="Annexin_repeat"/>
</dbReference>
<dbReference type="OMA" id="FALMETP"/>
<evidence type="ECO:0000256" key="2">
    <source>
        <dbReference type="ARBA" id="ARBA00022737"/>
    </source>
</evidence>
<feature type="region of interest" description="Disordered" evidence="5">
    <location>
        <begin position="155"/>
        <end position="181"/>
    </location>
</feature>
<dbReference type="PANTHER" id="PTHR10502">
    <property type="entry name" value="ANNEXIN"/>
    <property type="match status" value="1"/>
</dbReference>
<comment type="similarity">
    <text evidence="1 4">Belongs to the annexin family.</text>
</comment>
<evidence type="ECO:0000256" key="4">
    <source>
        <dbReference type="RuleBase" id="RU003540"/>
    </source>
</evidence>
<dbReference type="GO" id="GO:0005886">
    <property type="term" value="C:plasma membrane"/>
    <property type="evidence" value="ECO:0007669"/>
    <property type="project" value="TreeGrafter"/>
</dbReference>
<evidence type="ECO:0000256" key="3">
    <source>
        <dbReference type="ARBA" id="ARBA00023216"/>
    </source>
</evidence>
<dbReference type="PROSITE" id="PS51897">
    <property type="entry name" value="ANNEXIN_2"/>
    <property type="match status" value="3"/>
</dbReference>
<dbReference type="Gene3D" id="1.10.220.10">
    <property type="entry name" value="Annexin"/>
    <property type="match status" value="4"/>
</dbReference>
<sequence length="313" mass="35185">PTVKPDDNFNPDDDCERLRKAMDGLGTDEQTIIDIICSKDNAQRQTLKQKYAQKYKKRDLVSDLKSELSGDFEEVILALMMPSNQYDVHCFHEAISGAGTDESMLLTLLATKTPSEMKSIKSEYKKAYKKDLDKAIESDTSGDFRELLLALSKGDKPQGSTVNKKDAEEDAKKIHMDGKGKPDDEVFKNLMTKKNSEQIKATFAEYKKLSGKDIYDTMKKNLKGDAKDAYITLGKMCENDEATFYCDQLKEAADGMGTNDSKLIRIIVTRSEIDLATIKGKYKKKNKKTLNDMVDSECSGDYKKALLKIIGEK</sequence>
<dbReference type="FunFam" id="1.10.220.10:FF:000001">
    <property type="entry name" value="Annexin"/>
    <property type="match status" value="1"/>
</dbReference>
<dbReference type="GO" id="GO:0005509">
    <property type="term" value="F:calcium ion binding"/>
    <property type="evidence" value="ECO:0007669"/>
    <property type="project" value="InterPro"/>
</dbReference>
<dbReference type="InterPro" id="IPR001464">
    <property type="entry name" value="Annexin"/>
</dbReference>
<dbReference type="HOGENOM" id="CLU_025300_0_2_1"/>